<gene>
    <name evidence="3" type="ORF">VE01_03162</name>
</gene>
<dbReference type="AlphaFoldDB" id="A0A1B8GRA4"/>
<evidence type="ECO:0000256" key="1">
    <source>
        <dbReference type="SAM" id="SignalP"/>
    </source>
</evidence>
<accession>A0A1B8GRA4</accession>
<dbReference type="Gene3D" id="3.40.50.1820">
    <property type="entry name" value="alpha/beta hydrolase"/>
    <property type="match status" value="1"/>
</dbReference>
<dbReference type="OrthoDB" id="408631at2759"/>
<sequence>MVQITFLIQLLLACSSMLHVSLALEVGAPIKTTSGIATRRPARNRSDVSEYLGIRYAHPATGKRRFQPPLAFRSDKAVDAFEYSPACPFTPSPLLAYPNKSATFDSIYGRFLGRGKKTFSEDCLSLNIWTKGPNPAKLKPVLFFIHGGRFATGTAKITHYEGQYIADTGEVVMVSINYRLHVLGFSGAPGLTQNTGILDQRMALEWVRDNIKAFGGDPKRIMLYGQLVGGLSADYHAYAWPDDPIASSIFSVSGTAASVQAQTLDLSSQYCYNLSKIVGCPAAGNAVPCMQKQPWQTLLAGIGKLSYAPTLAAVQPQFQETADEVTVFSDYADRGHAGKFAKVPYLVGNTDYEAGFYKLAAFATKRSLTEKQWDIFNLQGFTCASRIAAENRHHNGITTYRYRYFGDWSNLRLYPDSGAYHVADLSMWHGVGQDVSEEPNTETEDKTSSYMMKAMIAFATDPEDGLSKMGWPKYADPSSDQLVQELYSKSPLLLSSLSESSPKTLVRLGFNNETEASFSSPYVHDLPCLAFNGDTKYAQGAM</sequence>
<feature type="domain" description="Carboxylesterase type B" evidence="2">
    <location>
        <begin position="43"/>
        <end position="371"/>
    </location>
</feature>
<organism evidence="3 4">
    <name type="scientific">Pseudogymnoascus verrucosus</name>
    <dbReference type="NCBI Taxonomy" id="342668"/>
    <lineage>
        <taxon>Eukaryota</taxon>
        <taxon>Fungi</taxon>
        <taxon>Dikarya</taxon>
        <taxon>Ascomycota</taxon>
        <taxon>Pezizomycotina</taxon>
        <taxon>Leotiomycetes</taxon>
        <taxon>Thelebolales</taxon>
        <taxon>Thelebolaceae</taxon>
        <taxon>Pseudogymnoascus</taxon>
    </lineage>
</organism>
<feature type="signal peptide" evidence="1">
    <location>
        <begin position="1"/>
        <end position="23"/>
    </location>
</feature>
<dbReference type="InterPro" id="IPR050309">
    <property type="entry name" value="Type-B_Carboxylest/Lipase"/>
</dbReference>
<dbReference type="STRING" id="342668.A0A1B8GRA4"/>
<keyword evidence="1" id="KW-0732">Signal</keyword>
<protein>
    <recommendedName>
        <fullName evidence="2">Carboxylesterase type B domain-containing protein</fullName>
    </recommendedName>
</protein>
<dbReference type="InterPro" id="IPR029058">
    <property type="entry name" value="AB_hydrolase_fold"/>
</dbReference>
<evidence type="ECO:0000313" key="3">
    <source>
        <dbReference type="EMBL" id="OBT98366.1"/>
    </source>
</evidence>
<dbReference type="Proteomes" id="UP000091956">
    <property type="component" value="Unassembled WGS sequence"/>
</dbReference>
<feature type="chain" id="PRO_5008609023" description="Carboxylesterase type B domain-containing protein" evidence="1">
    <location>
        <begin position="24"/>
        <end position="542"/>
    </location>
</feature>
<dbReference type="SUPFAM" id="SSF53474">
    <property type="entry name" value="alpha/beta-Hydrolases"/>
    <property type="match status" value="1"/>
</dbReference>
<dbReference type="ESTHER" id="9pezi-a0a094er19">
    <property type="family name" value="Fungal_carboxylesterase_lipase"/>
</dbReference>
<reference evidence="3 4" key="1">
    <citation type="submission" date="2016-03" db="EMBL/GenBank/DDBJ databases">
        <title>Comparative genomics of Pseudogymnoascus destructans, the fungus causing white-nose syndrome of bats.</title>
        <authorList>
            <person name="Palmer J.M."/>
            <person name="Drees K.P."/>
            <person name="Foster J.T."/>
            <person name="Lindner D.L."/>
        </authorList>
    </citation>
    <scope>NUCLEOTIDE SEQUENCE [LARGE SCALE GENOMIC DNA]</scope>
    <source>
        <strain evidence="3 4">UAMH 10579</strain>
    </source>
</reference>
<dbReference type="InterPro" id="IPR002018">
    <property type="entry name" value="CarbesteraseB"/>
</dbReference>
<dbReference type="EMBL" id="KV460217">
    <property type="protein sequence ID" value="OBT98366.1"/>
    <property type="molecule type" value="Genomic_DNA"/>
</dbReference>
<evidence type="ECO:0000313" key="4">
    <source>
        <dbReference type="Proteomes" id="UP000091956"/>
    </source>
</evidence>
<proteinExistence type="predicted"/>
<reference evidence="4" key="2">
    <citation type="journal article" date="2018" name="Nat. Commun.">
        <title>Extreme sensitivity to ultraviolet light in the fungal pathogen causing white-nose syndrome of bats.</title>
        <authorList>
            <person name="Palmer J.M."/>
            <person name="Drees K.P."/>
            <person name="Foster J.T."/>
            <person name="Lindner D.L."/>
        </authorList>
    </citation>
    <scope>NUCLEOTIDE SEQUENCE [LARGE SCALE GENOMIC DNA]</scope>
    <source>
        <strain evidence="4">UAMH 10579</strain>
    </source>
</reference>
<name>A0A1B8GRA4_9PEZI</name>
<keyword evidence="4" id="KW-1185">Reference proteome</keyword>
<dbReference type="RefSeq" id="XP_018132099.1">
    <property type="nucleotide sequence ID" value="XM_018272660.2"/>
</dbReference>
<dbReference type="Pfam" id="PF00135">
    <property type="entry name" value="COesterase"/>
    <property type="match status" value="1"/>
</dbReference>
<dbReference type="PANTHER" id="PTHR11559">
    <property type="entry name" value="CARBOXYLESTERASE"/>
    <property type="match status" value="1"/>
</dbReference>
<dbReference type="GeneID" id="28836548"/>
<evidence type="ECO:0000259" key="2">
    <source>
        <dbReference type="Pfam" id="PF00135"/>
    </source>
</evidence>